<feature type="compositionally biased region" description="Low complexity" evidence="6">
    <location>
        <begin position="176"/>
        <end position="185"/>
    </location>
</feature>
<dbReference type="InterPro" id="IPR036910">
    <property type="entry name" value="HMG_box_dom_sf"/>
</dbReference>
<evidence type="ECO:0000256" key="1">
    <source>
        <dbReference type="ARBA" id="ARBA00023015"/>
    </source>
</evidence>
<evidence type="ECO:0000256" key="3">
    <source>
        <dbReference type="ARBA" id="ARBA00023163"/>
    </source>
</evidence>
<feature type="domain" description="HMG box" evidence="7">
    <location>
        <begin position="65"/>
        <end position="133"/>
    </location>
</feature>
<keyword evidence="2 5" id="KW-0238">DNA-binding</keyword>
<evidence type="ECO:0000313" key="10">
    <source>
        <dbReference type="RefSeq" id="XP_072855025.1"/>
    </source>
</evidence>
<sequence length="399" mass="42862">MSSPDAGYASSDDQAQGRCSLPSLMMQCQWAESLSPLAETKGKGEAAGDPVHPGAPGRAKGEARIRRPMNAFMVWAKDERKRLAQQNPDLHNAELSKMLGQSWRALTQEEKRPFVEEAERLRLQHMRDHPHYKYRPRRRKQVKRLKRGDGAPDGGNAFLSLQQPPHHHHHHPHHPPQQLGLPLEAGTGGGCEGLGLPYPEQPSYAGGNFHYRDCGALPLPTLGSRFGNYGLPTPEPESQSGACAEPAFFPPPQPEEGGCVLGPYGYPTPPGAEYPCNGAPAGGHGNSSAGVGLFRGRFPPSLAGYPTSSPAQDPTPQPQPQPCRRAGEAAAAGLEHLPQHDVELLADVDRAEFEQYLPFGCRPADLGLPYPSHEAPEAHPSPAAYYCAAAGGGGAYPEL</sequence>
<proteinExistence type="predicted"/>
<dbReference type="SMART" id="SM00398">
    <property type="entry name" value="HMG"/>
    <property type="match status" value="1"/>
</dbReference>
<reference evidence="10" key="1">
    <citation type="submission" date="2025-08" db="UniProtKB">
        <authorList>
            <consortium name="RefSeq"/>
        </authorList>
    </citation>
    <scope>IDENTIFICATION</scope>
</reference>
<evidence type="ECO:0000259" key="7">
    <source>
        <dbReference type="PROSITE" id="PS50118"/>
    </source>
</evidence>
<feature type="domain" description="Sox C-terminal" evidence="8">
    <location>
        <begin position="278"/>
        <end position="399"/>
    </location>
</feature>
<keyword evidence="4 5" id="KW-0539">Nucleus</keyword>
<feature type="compositionally biased region" description="Basic residues" evidence="6">
    <location>
        <begin position="165"/>
        <end position="174"/>
    </location>
</feature>
<dbReference type="PANTHER" id="PTHR10270:SF216">
    <property type="entry name" value="TRANSCRIPTION FACTOR SOX-17"/>
    <property type="match status" value="1"/>
</dbReference>
<dbReference type="PROSITE" id="PS50118">
    <property type="entry name" value="HMG_BOX_2"/>
    <property type="match status" value="1"/>
</dbReference>
<feature type="region of interest" description="Disordered" evidence="6">
    <location>
        <begin position="138"/>
        <end position="186"/>
    </location>
</feature>
<keyword evidence="1" id="KW-0805">Transcription regulation</keyword>
<protein>
    <submittedName>
        <fullName evidence="10">Transcription factor SOX-17</fullName>
    </submittedName>
</protein>
<dbReference type="InterPro" id="IPR021934">
    <property type="entry name" value="Sox_C"/>
</dbReference>
<evidence type="ECO:0000256" key="2">
    <source>
        <dbReference type="ARBA" id="ARBA00023125"/>
    </source>
</evidence>
<dbReference type="PANTHER" id="PTHR10270">
    <property type="entry name" value="SOX TRANSCRIPTION FACTOR"/>
    <property type="match status" value="1"/>
</dbReference>
<evidence type="ECO:0000256" key="4">
    <source>
        <dbReference type="ARBA" id="ARBA00023242"/>
    </source>
</evidence>
<name>A0ABM5GBJ5_9SAUR</name>
<feature type="region of interest" description="Disordered" evidence="6">
    <location>
        <begin position="36"/>
        <end position="63"/>
    </location>
</feature>
<dbReference type="InterPro" id="IPR050140">
    <property type="entry name" value="SRY-related_HMG-box_TF-like"/>
</dbReference>
<gene>
    <name evidence="10" type="primary">SOX17</name>
</gene>
<dbReference type="Gene3D" id="1.10.30.10">
    <property type="entry name" value="High mobility group box domain"/>
    <property type="match status" value="1"/>
</dbReference>
<dbReference type="RefSeq" id="XP_072855025.1">
    <property type="nucleotide sequence ID" value="XM_072998924.1"/>
</dbReference>
<dbReference type="PROSITE" id="PS51516">
    <property type="entry name" value="SOX_C"/>
    <property type="match status" value="1"/>
</dbReference>
<evidence type="ECO:0000259" key="8">
    <source>
        <dbReference type="PROSITE" id="PS51516"/>
    </source>
</evidence>
<evidence type="ECO:0000256" key="5">
    <source>
        <dbReference type="PROSITE-ProRule" id="PRU00267"/>
    </source>
</evidence>
<dbReference type="Proteomes" id="UP001652642">
    <property type="component" value="Chromosome 4"/>
</dbReference>
<feature type="region of interest" description="Disordered" evidence="6">
    <location>
        <begin position="230"/>
        <end position="250"/>
    </location>
</feature>
<keyword evidence="9" id="KW-1185">Reference proteome</keyword>
<dbReference type="GeneID" id="110080223"/>
<accession>A0ABM5GBJ5</accession>
<dbReference type="InterPro" id="IPR009071">
    <property type="entry name" value="HMG_box_dom"/>
</dbReference>
<feature type="region of interest" description="Disordered" evidence="6">
    <location>
        <begin position="302"/>
        <end position="330"/>
    </location>
</feature>
<feature type="DNA-binding region" description="HMG box" evidence="5">
    <location>
        <begin position="65"/>
        <end position="133"/>
    </location>
</feature>
<keyword evidence="3" id="KW-0804">Transcription</keyword>
<organism evidence="9 10">
    <name type="scientific">Pogona vitticeps</name>
    <name type="common">central bearded dragon</name>
    <dbReference type="NCBI Taxonomy" id="103695"/>
    <lineage>
        <taxon>Eukaryota</taxon>
        <taxon>Metazoa</taxon>
        <taxon>Chordata</taxon>
        <taxon>Craniata</taxon>
        <taxon>Vertebrata</taxon>
        <taxon>Euteleostomi</taxon>
        <taxon>Lepidosauria</taxon>
        <taxon>Squamata</taxon>
        <taxon>Bifurcata</taxon>
        <taxon>Unidentata</taxon>
        <taxon>Episquamata</taxon>
        <taxon>Toxicofera</taxon>
        <taxon>Iguania</taxon>
        <taxon>Acrodonta</taxon>
        <taxon>Agamidae</taxon>
        <taxon>Amphibolurinae</taxon>
        <taxon>Pogona</taxon>
    </lineage>
</organism>
<evidence type="ECO:0000256" key="6">
    <source>
        <dbReference type="SAM" id="MobiDB-lite"/>
    </source>
</evidence>
<dbReference type="CDD" id="cd22047">
    <property type="entry name" value="HMG-box_SoxF_SOX17"/>
    <property type="match status" value="1"/>
</dbReference>
<dbReference type="Pfam" id="PF00505">
    <property type="entry name" value="HMG_box"/>
    <property type="match status" value="1"/>
</dbReference>
<evidence type="ECO:0000313" key="9">
    <source>
        <dbReference type="Proteomes" id="UP001652642"/>
    </source>
</evidence>
<dbReference type="SUPFAM" id="SSF47095">
    <property type="entry name" value="HMG-box"/>
    <property type="match status" value="1"/>
</dbReference>